<organism evidence="1 2">
    <name type="scientific">Escherichia coli (strain SE11)</name>
    <dbReference type="NCBI Taxonomy" id="409438"/>
    <lineage>
        <taxon>Bacteria</taxon>
        <taxon>Pseudomonadati</taxon>
        <taxon>Pseudomonadota</taxon>
        <taxon>Gammaproteobacteria</taxon>
        <taxon>Enterobacterales</taxon>
        <taxon>Enterobacteriaceae</taxon>
        <taxon>Escherichia</taxon>
    </lineage>
</organism>
<evidence type="ECO:0000313" key="2">
    <source>
        <dbReference type="Proteomes" id="UP000008199"/>
    </source>
</evidence>
<sequence>MGEIPATSDVLCILNAATVNLIGGFTSSVNIFIKIMPTHSIKQKVLQIKKERNVQICCFPYLLTLI</sequence>
<evidence type="ECO:0000313" key="1">
    <source>
        <dbReference type="EMBL" id="BAG76945.1"/>
    </source>
</evidence>
<gene>
    <name evidence="1" type="ordered locus">ECSE_1421</name>
</gene>
<protein>
    <submittedName>
        <fullName evidence="1">Uncharacterized protein</fullName>
    </submittedName>
</protein>
<proteinExistence type="predicted"/>
<name>A0A979GEV7_ECOSE</name>
<dbReference type="KEGG" id="ecy:ECSE_1421"/>
<dbReference type="EMBL" id="AP009240">
    <property type="protein sequence ID" value="BAG76945.1"/>
    <property type="molecule type" value="Genomic_DNA"/>
</dbReference>
<accession>A0A979GEV7</accession>
<reference evidence="1 2" key="1">
    <citation type="journal article" date="2008" name="DNA Res.">
        <title>Complete genome sequence and comparative analysis of the wild-type commensal Escherichia coli strain SE11 isolated from a healthy adult.</title>
        <authorList>
            <person name="Oshima K."/>
            <person name="Toh H."/>
            <person name="Ogura Y."/>
            <person name="Sasamoto H."/>
            <person name="Morita H."/>
            <person name="Park S.-H."/>
            <person name="Ooka T."/>
            <person name="Iyoda S."/>
            <person name="Taylor T.D."/>
            <person name="Hayashi T."/>
            <person name="Itoh K."/>
            <person name="Hattori M."/>
        </authorList>
    </citation>
    <scope>NUCLEOTIDE SEQUENCE [LARGE SCALE GENOMIC DNA]</scope>
    <source>
        <strain evidence="1 2">SE11</strain>
    </source>
</reference>
<dbReference type="AlphaFoldDB" id="A0A979GEV7"/>
<dbReference type="Proteomes" id="UP000008199">
    <property type="component" value="Chromosome"/>
</dbReference>